<dbReference type="GO" id="GO:0005737">
    <property type="term" value="C:cytoplasm"/>
    <property type="evidence" value="ECO:0007669"/>
    <property type="project" value="UniProtKB-SubCell"/>
</dbReference>
<evidence type="ECO:0000313" key="10">
    <source>
        <dbReference type="EMBL" id="PNH18440.1"/>
    </source>
</evidence>
<dbReference type="CDD" id="cd01878">
    <property type="entry name" value="HflX"/>
    <property type="match status" value="1"/>
</dbReference>
<dbReference type="GO" id="GO:0005525">
    <property type="term" value="F:GTP binding"/>
    <property type="evidence" value="ECO:0007669"/>
    <property type="project" value="UniProtKB-UniRule"/>
</dbReference>
<dbReference type="PANTHER" id="PTHR10229:SF0">
    <property type="entry name" value="GTP-BINDING PROTEIN 6-RELATED"/>
    <property type="match status" value="1"/>
</dbReference>
<dbReference type="AlphaFoldDB" id="A0A2J8B110"/>
<comment type="function">
    <text evidence="6">GTPase that associates with the 50S ribosomal subunit and may have a role during protein synthesis or ribosome biogenesis.</text>
</comment>
<feature type="binding site" evidence="7">
    <location>
        <begin position="272"/>
        <end position="275"/>
    </location>
    <ligand>
        <name>GTP</name>
        <dbReference type="ChEBI" id="CHEBI:37565"/>
    </ligand>
</feature>
<dbReference type="GO" id="GO:0043022">
    <property type="term" value="F:ribosome binding"/>
    <property type="evidence" value="ECO:0007669"/>
    <property type="project" value="TreeGrafter"/>
</dbReference>
<dbReference type="InterPro" id="IPR027417">
    <property type="entry name" value="P-loop_NTPase"/>
</dbReference>
<dbReference type="Gene3D" id="3.40.50.300">
    <property type="entry name" value="P-loop containing nucleotide triphosphate hydrolases"/>
    <property type="match status" value="1"/>
</dbReference>
<feature type="binding site" evidence="7">
    <location>
        <begin position="213"/>
        <end position="220"/>
    </location>
    <ligand>
        <name>GTP</name>
        <dbReference type="ChEBI" id="CHEBI:37565"/>
    </ligand>
</feature>
<evidence type="ECO:0000256" key="1">
    <source>
        <dbReference type="ARBA" id="ARBA00022490"/>
    </source>
</evidence>
<dbReference type="GO" id="GO:0003924">
    <property type="term" value="F:GTPase activity"/>
    <property type="evidence" value="ECO:0007669"/>
    <property type="project" value="UniProtKB-UniRule"/>
</dbReference>
<dbReference type="InterPro" id="IPR025121">
    <property type="entry name" value="GTPase_HflX_N"/>
</dbReference>
<evidence type="ECO:0000256" key="5">
    <source>
        <dbReference type="ARBA" id="ARBA00023134"/>
    </source>
</evidence>
<dbReference type="FunFam" id="3.40.50.11060:FF:000001">
    <property type="entry name" value="GTPase HflX"/>
    <property type="match status" value="1"/>
</dbReference>
<evidence type="ECO:0000256" key="4">
    <source>
        <dbReference type="ARBA" id="ARBA00022842"/>
    </source>
</evidence>
<dbReference type="Proteomes" id="UP000236394">
    <property type="component" value="Unassembled WGS sequence"/>
</dbReference>
<keyword evidence="3 6" id="KW-0547">Nucleotide-binding</keyword>
<evidence type="ECO:0000256" key="7">
    <source>
        <dbReference type="PIRSR" id="PIRSR006809-1"/>
    </source>
</evidence>
<feature type="binding site" evidence="8">
    <location>
        <position position="220"/>
    </location>
    <ligand>
        <name>Mg(2+)</name>
        <dbReference type="ChEBI" id="CHEBI:18420"/>
    </ligand>
</feature>
<protein>
    <recommendedName>
        <fullName evidence="6">GTPase HflX</fullName>
    </recommendedName>
    <alternativeName>
        <fullName evidence="6">GTP-binding protein HflX</fullName>
    </alternativeName>
</protein>
<evidence type="ECO:0000256" key="6">
    <source>
        <dbReference type="HAMAP-Rule" id="MF_00900"/>
    </source>
</evidence>
<comment type="subcellular location">
    <subcellularLocation>
        <location evidence="6">Cytoplasm</location>
    </subcellularLocation>
    <text evidence="6">May associate with membranes.</text>
</comment>
<feature type="domain" description="Hflx-type G" evidence="9">
    <location>
        <begin position="207"/>
        <end position="395"/>
    </location>
</feature>
<evidence type="ECO:0000256" key="8">
    <source>
        <dbReference type="PIRSR" id="PIRSR006809-2"/>
    </source>
</evidence>
<comment type="subunit">
    <text evidence="6">Monomer. Associates with the 50S ribosomal subunit.</text>
</comment>
<comment type="cofactor">
    <cofactor evidence="8">
        <name>Mg(2+)</name>
        <dbReference type="ChEBI" id="CHEBI:18420"/>
    </cofactor>
</comment>
<dbReference type="GO" id="GO:0046872">
    <property type="term" value="F:metal ion binding"/>
    <property type="evidence" value="ECO:0007669"/>
    <property type="project" value="UniProtKB-KW"/>
</dbReference>
<dbReference type="Pfam" id="PF01926">
    <property type="entry name" value="MMR_HSR1"/>
    <property type="match status" value="1"/>
</dbReference>
<dbReference type="HAMAP" id="MF_00900">
    <property type="entry name" value="GTPase_HflX"/>
    <property type="match status" value="1"/>
</dbReference>
<dbReference type="InterPro" id="IPR032305">
    <property type="entry name" value="GTP-bd_M"/>
</dbReference>
<evidence type="ECO:0000259" key="9">
    <source>
        <dbReference type="PROSITE" id="PS51705"/>
    </source>
</evidence>
<dbReference type="InterPro" id="IPR030394">
    <property type="entry name" value="G_HFLX_dom"/>
</dbReference>
<keyword evidence="1 6" id="KW-0963">Cytoplasm</keyword>
<evidence type="ECO:0000313" key="11">
    <source>
        <dbReference type="Proteomes" id="UP000236394"/>
    </source>
</evidence>
<reference evidence="11" key="1">
    <citation type="submission" date="2017-04" db="EMBL/GenBank/DDBJ databases">
        <authorList>
            <person name="Bumgarner R.E."/>
            <person name="Fredricks D.N."/>
            <person name="Srinivasan S."/>
        </authorList>
    </citation>
    <scope>NUCLEOTIDE SEQUENCE [LARGE SCALE GENOMIC DNA]</scope>
    <source>
        <strain evidence="11">KA00405</strain>
    </source>
</reference>
<dbReference type="EMBL" id="NBZD01000003">
    <property type="protein sequence ID" value="PNH18440.1"/>
    <property type="molecule type" value="Genomic_DNA"/>
</dbReference>
<gene>
    <name evidence="6" type="primary">hflX</name>
    <name evidence="10" type="ORF">B7R76_06260</name>
</gene>
<sequence length="404" mass="44888">MMKESKPLFTVGKEKAILMALAPDQRILEKEVLPSLDELAALTETCGGEVVAVVTQLRPAREAAFYLGKGKIDEIKDLGAKLEADILICDDELTGSQMRRLEAMTGLRVLDRTLVILDIFAKRAQSREGKIQVELAQQEYRLSRLTQEEGELSRLGGGIGTRGPGETKLESDRRHIHRRINQLKNDLVSVAEHRERLRAARRRSGSYTVAVVGYTNAGKTTLVNNLCKADLTAANQLFATLDPAARKMNVTSEEIFAVTQDYSCYFAPVLVDTVGFIRRLPHTLINAFHSTLQEATEADILLHVVNAADKEAVRQFEVAEKLLRELGADKIPGIIVLNKVDLITSPEQQEQLAALTALAHHTTEAESSCVEISAKNGEGLSDLRRLILQRCYESRRSVLRRKRV</sequence>
<name>A0A2J8B110_9FIRM</name>
<dbReference type="InterPro" id="IPR006073">
    <property type="entry name" value="GTP-bd"/>
</dbReference>
<keyword evidence="4 8" id="KW-0460">Magnesium</keyword>
<accession>A0A2J8B110</accession>
<dbReference type="InterPro" id="IPR016496">
    <property type="entry name" value="GTPase_HflX"/>
</dbReference>
<dbReference type="PIRSF" id="PIRSF006809">
    <property type="entry name" value="GTP-binding_hflX_prd"/>
    <property type="match status" value="1"/>
</dbReference>
<evidence type="ECO:0000256" key="2">
    <source>
        <dbReference type="ARBA" id="ARBA00022723"/>
    </source>
</evidence>
<feature type="binding site" evidence="7">
    <location>
        <begin position="338"/>
        <end position="341"/>
    </location>
    <ligand>
        <name>GTP</name>
        <dbReference type="ChEBI" id="CHEBI:37565"/>
    </ligand>
</feature>
<dbReference type="Gene3D" id="3.40.50.11060">
    <property type="entry name" value="GTPase HflX, N-terminal domain"/>
    <property type="match status" value="1"/>
</dbReference>
<feature type="binding site" evidence="8">
    <location>
        <position position="240"/>
    </location>
    <ligand>
        <name>Mg(2+)</name>
        <dbReference type="ChEBI" id="CHEBI:18420"/>
    </ligand>
</feature>
<comment type="caution">
    <text evidence="10">The sequence shown here is derived from an EMBL/GenBank/DDBJ whole genome shotgun (WGS) entry which is preliminary data.</text>
</comment>
<dbReference type="NCBIfam" id="TIGR03156">
    <property type="entry name" value="GTP_HflX"/>
    <property type="match status" value="1"/>
</dbReference>
<dbReference type="Pfam" id="PF16360">
    <property type="entry name" value="GTP-bdg_M"/>
    <property type="match status" value="1"/>
</dbReference>
<comment type="similarity">
    <text evidence="6">Belongs to the TRAFAC class OBG-HflX-like GTPase superfamily. HflX GTPase family.</text>
</comment>
<keyword evidence="2 8" id="KW-0479">Metal-binding</keyword>
<dbReference type="PROSITE" id="PS51705">
    <property type="entry name" value="G_HFLX"/>
    <property type="match status" value="1"/>
</dbReference>
<feature type="binding site" evidence="7">
    <location>
        <begin position="238"/>
        <end position="242"/>
    </location>
    <ligand>
        <name>GTP</name>
        <dbReference type="ChEBI" id="CHEBI:37565"/>
    </ligand>
</feature>
<dbReference type="SUPFAM" id="SSF52540">
    <property type="entry name" value="P-loop containing nucleoside triphosphate hydrolases"/>
    <property type="match status" value="1"/>
</dbReference>
<proteinExistence type="inferred from homology"/>
<organism evidence="10 11">
    <name type="scientific">Mageeibacillus indolicus</name>
    <dbReference type="NCBI Taxonomy" id="884684"/>
    <lineage>
        <taxon>Bacteria</taxon>
        <taxon>Bacillati</taxon>
        <taxon>Bacillota</taxon>
        <taxon>Clostridia</taxon>
        <taxon>Eubacteriales</taxon>
        <taxon>Oscillospiraceae</taxon>
        <taxon>Mageeibacillus</taxon>
    </lineage>
</organism>
<evidence type="ECO:0000256" key="3">
    <source>
        <dbReference type="ARBA" id="ARBA00022741"/>
    </source>
</evidence>
<keyword evidence="5 6" id="KW-0342">GTP-binding</keyword>
<dbReference type="Pfam" id="PF13167">
    <property type="entry name" value="GTP-bdg_N"/>
    <property type="match status" value="1"/>
</dbReference>
<dbReference type="PRINTS" id="PR00326">
    <property type="entry name" value="GTP1OBG"/>
</dbReference>
<feature type="binding site" evidence="7">
    <location>
        <begin position="373"/>
        <end position="375"/>
    </location>
    <ligand>
        <name>GTP</name>
        <dbReference type="ChEBI" id="CHEBI:37565"/>
    </ligand>
</feature>
<dbReference type="PANTHER" id="PTHR10229">
    <property type="entry name" value="GTP-BINDING PROTEIN HFLX"/>
    <property type="match status" value="1"/>
</dbReference>
<dbReference type="InterPro" id="IPR042108">
    <property type="entry name" value="GTPase_HflX_N_sf"/>
</dbReference>
<dbReference type="Gene3D" id="6.10.250.2860">
    <property type="match status" value="1"/>
</dbReference>